<dbReference type="KEGG" id="rop:ROP_pROB01-05730"/>
<dbReference type="PROSITE" id="PS50943">
    <property type="entry name" value="HTH_CROC1"/>
    <property type="match status" value="1"/>
</dbReference>
<keyword evidence="2" id="KW-0614">Plasmid</keyword>
<dbReference type="OrthoDB" id="513181at2"/>
<dbReference type="CDD" id="cd00093">
    <property type="entry name" value="HTH_XRE"/>
    <property type="match status" value="1"/>
</dbReference>
<dbReference type="HOGENOM" id="CLU_164061_0_0_11"/>
<dbReference type="InterPro" id="IPR010982">
    <property type="entry name" value="Lambda_DNA-bd_dom_sf"/>
</dbReference>
<evidence type="ECO:0000259" key="1">
    <source>
        <dbReference type="PROSITE" id="PS50943"/>
    </source>
</evidence>
<dbReference type="SUPFAM" id="SSF47413">
    <property type="entry name" value="lambda repressor-like DNA-binding domains"/>
    <property type="match status" value="1"/>
</dbReference>
<dbReference type="AlphaFoldDB" id="C1BCL7"/>
<feature type="domain" description="HTH cro/C1-type" evidence="1">
    <location>
        <begin position="19"/>
        <end position="68"/>
    </location>
</feature>
<evidence type="ECO:0000313" key="2">
    <source>
        <dbReference type="EMBL" id="BAH56072.1"/>
    </source>
</evidence>
<dbReference type="Pfam" id="PF01381">
    <property type="entry name" value="HTH_3"/>
    <property type="match status" value="1"/>
</dbReference>
<name>C1BCL7_RHOOB</name>
<reference evidence="2 3" key="1">
    <citation type="submission" date="2009-03" db="EMBL/GenBank/DDBJ databases">
        <title>Comparison of the complete genome sequences of Rhodococcus erythropolis PR4 and Rhodococcus opacus B4.</title>
        <authorList>
            <person name="Takarada H."/>
            <person name="Sekine M."/>
            <person name="Hosoyama A."/>
            <person name="Yamada R."/>
            <person name="Fujisawa T."/>
            <person name="Omata S."/>
            <person name="Shimizu A."/>
            <person name="Tsukatani N."/>
            <person name="Tanikawa S."/>
            <person name="Fujita N."/>
            <person name="Harayama S."/>
        </authorList>
    </citation>
    <scope>NUCLEOTIDE SEQUENCE [LARGE SCALE GENOMIC DNA]</scope>
    <source>
        <strain evidence="2 3">B4</strain>
        <plasmid evidence="2 3">pROB01</plasmid>
    </source>
</reference>
<proteinExistence type="predicted"/>
<evidence type="ECO:0000313" key="3">
    <source>
        <dbReference type="Proteomes" id="UP000002212"/>
    </source>
</evidence>
<organism evidence="2 3">
    <name type="scientific">Rhodococcus opacus (strain B4)</name>
    <dbReference type="NCBI Taxonomy" id="632772"/>
    <lineage>
        <taxon>Bacteria</taxon>
        <taxon>Bacillati</taxon>
        <taxon>Actinomycetota</taxon>
        <taxon>Actinomycetes</taxon>
        <taxon>Mycobacteriales</taxon>
        <taxon>Nocardiaceae</taxon>
        <taxon>Rhodococcus</taxon>
    </lineage>
</organism>
<dbReference type="InterPro" id="IPR001387">
    <property type="entry name" value="Cro/C1-type_HTH"/>
</dbReference>
<dbReference type="RefSeq" id="WP_012687033.1">
    <property type="nucleotide sequence ID" value="NC_012520.1"/>
</dbReference>
<accession>C1BCL7</accession>
<dbReference type="GO" id="GO:0003677">
    <property type="term" value="F:DNA binding"/>
    <property type="evidence" value="ECO:0007669"/>
    <property type="project" value="UniProtKB-KW"/>
</dbReference>
<sequence>MSKSKIDVAALFAAIDGVRKQRGQSMRQLAKEIGVSPSLLSRLGNGYRPDADGFVTLTRWLGMPAEQFIADDDTAVTPDQPELVAQLAPLLRARKDLAAEDVEYLEDIIEATVRRTRAARIEQ</sequence>
<dbReference type="SMART" id="SM00530">
    <property type="entry name" value="HTH_XRE"/>
    <property type="match status" value="1"/>
</dbReference>
<dbReference type="Gene3D" id="1.10.260.40">
    <property type="entry name" value="lambda repressor-like DNA-binding domains"/>
    <property type="match status" value="1"/>
</dbReference>
<protein>
    <submittedName>
        <fullName evidence="2">Putative Xre family DNA-binding protein</fullName>
    </submittedName>
</protein>
<dbReference type="PATRIC" id="fig|632772.20.peg.8344"/>
<gene>
    <name evidence="2" type="ordered locus">ROP_pROB01-05730</name>
</gene>
<dbReference type="EMBL" id="AP011116">
    <property type="protein sequence ID" value="BAH56072.1"/>
    <property type="molecule type" value="Genomic_DNA"/>
</dbReference>
<geneLocation type="plasmid" evidence="2 3">
    <name>pROB01</name>
</geneLocation>
<dbReference type="Proteomes" id="UP000002212">
    <property type="component" value="Plasmid pROB01"/>
</dbReference>
<keyword evidence="2" id="KW-0238">DNA-binding</keyword>